<organism evidence="1 2">
    <name type="scientific">Panagrolaimus sp. PS1159</name>
    <dbReference type="NCBI Taxonomy" id="55785"/>
    <lineage>
        <taxon>Eukaryota</taxon>
        <taxon>Metazoa</taxon>
        <taxon>Ecdysozoa</taxon>
        <taxon>Nematoda</taxon>
        <taxon>Chromadorea</taxon>
        <taxon>Rhabditida</taxon>
        <taxon>Tylenchina</taxon>
        <taxon>Panagrolaimomorpha</taxon>
        <taxon>Panagrolaimoidea</taxon>
        <taxon>Panagrolaimidae</taxon>
        <taxon>Panagrolaimus</taxon>
    </lineage>
</organism>
<protein>
    <submittedName>
        <fullName evidence="2">Uncharacterized protein</fullName>
    </submittedName>
</protein>
<evidence type="ECO:0000313" key="2">
    <source>
        <dbReference type="WBParaSite" id="PS1159_v2.g17756.t2"/>
    </source>
</evidence>
<dbReference type="Proteomes" id="UP000887580">
    <property type="component" value="Unplaced"/>
</dbReference>
<proteinExistence type="predicted"/>
<accession>A0AC35FI92</accession>
<evidence type="ECO:0000313" key="1">
    <source>
        <dbReference type="Proteomes" id="UP000887580"/>
    </source>
</evidence>
<name>A0AC35FI92_9BILA</name>
<reference evidence="2" key="1">
    <citation type="submission" date="2022-11" db="UniProtKB">
        <authorList>
            <consortium name="WormBaseParasite"/>
        </authorList>
    </citation>
    <scope>IDENTIFICATION</scope>
</reference>
<dbReference type="WBParaSite" id="PS1159_v2.g17756.t2">
    <property type="protein sequence ID" value="PS1159_v2.g17756.t2"/>
    <property type="gene ID" value="PS1159_v2.g17756"/>
</dbReference>
<sequence>MADPRKNILFVLVFLVLLSLSLQKDLIEEECYKASALHFKDDHCSMSPSSYDQLKTASKLCANIVYLGYHEKSEKYMFLTNELSLIGFEDESNVWTKVIVHEDIEKYNFTIIKSQLLENHLNLLALHNDLYYILTVDISKGNKEIDASIVKLGNIELIFANFECDNMFFIKADDDKVFLYEKDGSTFHDEMLNLYNQKIKSIKQLKPSKFEVLLNNNITEPLLCEQCILNKKTSGEKFNESKTNQIKPAVIQIISENVGIVIVLSIFCATLLIFILIAGIIYYRRCQKKKAKRKVIKLAEDDKLLENKEDGIILTSNISSAPQNDNPDIDVETLGDSHL</sequence>